<dbReference type="AlphaFoldDB" id="A0A0D0AMG4"/>
<feature type="chain" id="PRO_5002206879" evidence="1">
    <location>
        <begin position="21"/>
        <end position="91"/>
    </location>
</feature>
<name>A0A0D0AMG4_9AGAM</name>
<accession>A0A0D0AMG4</accession>
<keyword evidence="1" id="KW-0732">Signal</keyword>
<evidence type="ECO:0000313" key="2">
    <source>
        <dbReference type="EMBL" id="KIK33213.1"/>
    </source>
</evidence>
<keyword evidence="3" id="KW-1185">Reference proteome</keyword>
<evidence type="ECO:0000313" key="3">
    <source>
        <dbReference type="Proteomes" id="UP000054485"/>
    </source>
</evidence>
<sequence>MITARFAIFALLAFLAGANAGCATCEETLEVNGDVTYELVSSYMNYDNGYTTCRYVDKSGDTVTCEYANVGLLEDGDKACPRWSRMDGGGC</sequence>
<dbReference type="HOGENOM" id="CLU_2428549_0_0_1"/>
<dbReference type="InParanoid" id="A0A0D0AMG4"/>
<evidence type="ECO:0000256" key="1">
    <source>
        <dbReference type="SAM" id="SignalP"/>
    </source>
</evidence>
<gene>
    <name evidence="2" type="ORF">CY34DRAFT_813787</name>
</gene>
<dbReference type="EMBL" id="KN835994">
    <property type="protein sequence ID" value="KIK33213.1"/>
    <property type="molecule type" value="Genomic_DNA"/>
</dbReference>
<dbReference type="OrthoDB" id="2608106at2759"/>
<dbReference type="Proteomes" id="UP000054485">
    <property type="component" value="Unassembled WGS sequence"/>
</dbReference>
<organism evidence="2 3">
    <name type="scientific">Suillus luteus UH-Slu-Lm8-n1</name>
    <dbReference type="NCBI Taxonomy" id="930992"/>
    <lineage>
        <taxon>Eukaryota</taxon>
        <taxon>Fungi</taxon>
        <taxon>Dikarya</taxon>
        <taxon>Basidiomycota</taxon>
        <taxon>Agaricomycotina</taxon>
        <taxon>Agaricomycetes</taxon>
        <taxon>Agaricomycetidae</taxon>
        <taxon>Boletales</taxon>
        <taxon>Suillineae</taxon>
        <taxon>Suillaceae</taxon>
        <taxon>Suillus</taxon>
    </lineage>
</organism>
<protein>
    <submittedName>
        <fullName evidence="2">Unplaced genomic scaffold CY34scaffold_863, whole genome shotgun sequence</fullName>
    </submittedName>
</protein>
<feature type="signal peptide" evidence="1">
    <location>
        <begin position="1"/>
        <end position="20"/>
    </location>
</feature>
<proteinExistence type="predicted"/>
<reference evidence="2 3" key="1">
    <citation type="submission" date="2014-04" db="EMBL/GenBank/DDBJ databases">
        <authorList>
            <consortium name="DOE Joint Genome Institute"/>
            <person name="Kuo A."/>
            <person name="Ruytinx J."/>
            <person name="Rineau F."/>
            <person name="Colpaert J."/>
            <person name="Kohler A."/>
            <person name="Nagy L.G."/>
            <person name="Floudas D."/>
            <person name="Copeland A."/>
            <person name="Barry K.W."/>
            <person name="Cichocki N."/>
            <person name="Veneault-Fourrey C."/>
            <person name="LaButti K."/>
            <person name="Lindquist E.A."/>
            <person name="Lipzen A."/>
            <person name="Lundell T."/>
            <person name="Morin E."/>
            <person name="Murat C."/>
            <person name="Sun H."/>
            <person name="Tunlid A."/>
            <person name="Henrissat B."/>
            <person name="Grigoriev I.V."/>
            <person name="Hibbett D.S."/>
            <person name="Martin F."/>
            <person name="Nordberg H.P."/>
            <person name="Cantor M.N."/>
            <person name="Hua S.X."/>
        </authorList>
    </citation>
    <scope>NUCLEOTIDE SEQUENCE [LARGE SCALE GENOMIC DNA]</scope>
    <source>
        <strain evidence="2 3">UH-Slu-Lm8-n1</strain>
    </source>
</reference>
<reference evidence="3" key="2">
    <citation type="submission" date="2015-01" db="EMBL/GenBank/DDBJ databases">
        <title>Evolutionary Origins and Diversification of the Mycorrhizal Mutualists.</title>
        <authorList>
            <consortium name="DOE Joint Genome Institute"/>
            <consortium name="Mycorrhizal Genomics Consortium"/>
            <person name="Kohler A."/>
            <person name="Kuo A."/>
            <person name="Nagy L.G."/>
            <person name="Floudas D."/>
            <person name="Copeland A."/>
            <person name="Barry K.W."/>
            <person name="Cichocki N."/>
            <person name="Veneault-Fourrey C."/>
            <person name="LaButti K."/>
            <person name="Lindquist E.A."/>
            <person name="Lipzen A."/>
            <person name="Lundell T."/>
            <person name="Morin E."/>
            <person name="Murat C."/>
            <person name="Riley R."/>
            <person name="Ohm R."/>
            <person name="Sun H."/>
            <person name="Tunlid A."/>
            <person name="Henrissat B."/>
            <person name="Grigoriev I.V."/>
            <person name="Hibbett D.S."/>
            <person name="Martin F."/>
        </authorList>
    </citation>
    <scope>NUCLEOTIDE SEQUENCE [LARGE SCALE GENOMIC DNA]</scope>
    <source>
        <strain evidence="3">UH-Slu-Lm8-n1</strain>
    </source>
</reference>